<dbReference type="Proteomes" id="UP000694888">
    <property type="component" value="Unplaced"/>
</dbReference>
<dbReference type="SUPFAM" id="SSF48403">
    <property type="entry name" value="Ankyrin repeat"/>
    <property type="match status" value="8"/>
</dbReference>
<dbReference type="Pfam" id="PF13637">
    <property type="entry name" value="Ank_4"/>
    <property type="match status" value="4"/>
</dbReference>
<evidence type="ECO:0000256" key="4">
    <source>
        <dbReference type="SAM" id="MobiDB-lite"/>
    </source>
</evidence>
<dbReference type="Gene3D" id="1.25.40.20">
    <property type="entry name" value="Ankyrin repeat-containing domain"/>
    <property type="match status" value="11"/>
</dbReference>
<name>A0ABM1VXG5_APLCA</name>
<feature type="repeat" description="ANK" evidence="3">
    <location>
        <begin position="1473"/>
        <end position="1505"/>
    </location>
</feature>
<feature type="repeat" description="ANK" evidence="3">
    <location>
        <begin position="807"/>
        <end position="839"/>
    </location>
</feature>
<feature type="compositionally biased region" description="Basic and acidic residues" evidence="4">
    <location>
        <begin position="652"/>
        <end position="662"/>
    </location>
</feature>
<feature type="repeat" description="ANK" evidence="3">
    <location>
        <begin position="563"/>
        <end position="595"/>
    </location>
</feature>
<feature type="repeat" description="ANK" evidence="3">
    <location>
        <begin position="1222"/>
        <end position="1254"/>
    </location>
</feature>
<keyword evidence="6" id="KW-1185">Reference proteome</keyword>
<keyword evidence="2 3" id="KW-0040">ANK repeat</keyword>
<evidence type="ECO:0000313" key="7">
    <source>
        <dbReference type="RefSeq" id="XP_035827108.1"/>
    </source>
</evidence>
<dbReference type="Pfam" id="PF12796">
    <property type="entry name" value="Ank_2"/>
    <property type="match status" value="11"/>
</dbReference>
<sequence length="2673" mass="298467">MALTRCIIRQHRMDLTEDLHQAIMNDKDREAIELVKLGADVNAVWDHETAFTRAAQRGHLEVMQAIYACPGFDPNAMNSCGKFPLYITANKGLTHCVEELLSLGADINLQIPEGDTPLAACSYDDCHETAQVLIRHGANIDTRDVYGITPLYLACSFGSVNCVRVLTESGCDVNIVEKEPRITPLMKALSLLRNSSEPIDKKISDVLEICQMLINAGCRLDDEDLDEYTALHHVVENRDVFGLCLLAESGCNLETHDENCQTPLKKALDDKEPVFEIARFLVYYGAKVHNESFLDCVHDYSFIKMSALAWLIEKAPFSDEHDELRERYLLLKVLREATYPHFCCTPSELDLPQDSPNQHFVDKYMAVEREATDWMCSLESPVSLEFQARVKIRKMLGVRNTLSKIDSLPIGKYLKSYLMLGLEEELPLSRSCMVHAYIRDREHKKLKDLVQSGANVNFMVHGKTPLAAAVILKNLKAFRILFSTGRAYIGQHPVNEEGDTPLHLAAAYGFVNIIDNIIHAGGSVKAINLDRYTPLVSAVTAGHFEVASLLIRRGAEVKGQETLGYPLLHLAAASHNIEVVQMMLERGIEANLRDHQRNTPLHIVASQAKIYLDQNVYLPALHTSDVEAAEETSDVSTSSDEETEYDMNKNSPEARRTTPGKEKYQDVARLLLEHGADVRAYNSESLTPLDVVEKGDDPVLVDILKNITMLQDLHKALLSNEVEEAKQLIESGADVNAVYLQETAFTRAVKLENLEVTQAIFARPDFDPNAKTWTGRSPLYITASRGLTRCVEELLSLGANVNQQNPGGETPLTACCSDDFNETAQVLIRHGANINTPDFNRINPLYRACHYGSVNCVRVLTDNGCDVKIVEKESRNTPLIAAALSLLRCRNTWTNKKISDMLEICQMLIDAGCDVDAQDSIGRTALHHVVEKRDVFGLCLLAENGCNLETRDENQQTPLKKALLDEEPAFEIARLLVYYGANVHDEIMVNCGHGEVGKSPLAWVIEHAACSAQHDKLRERYLLMRVLMEATYPNFCGISSMLVLLQVSQNQQLVDQYRAIERETVNKICSPVPASLEFQARLKLRKMLGVRNTLSRIDSLPVWKYLKRYLMLGLEEELPLSRSCMVHVYIRDREDKKLKDLVQSGANVNFMVDGKTPLASAVMLRNMEAFRILFSTGRACIGQYPVNEEGDTLLHIAAANGFVNIIDDIIHAGCTVKSFNNTGFTPLRSAVTAGHFEVASLLIRRGADVKGQEMMTVPLLHLAAASRNIEVVKMMLERGVEANLRDHQGNTPLHIVASQANIYLDQRMCLPALYRSNFKKTLDKTDINLNGNKDRPTVPGKEKYQDVARLLLKHGADVRAYNSESLTPLDVAEKGDDPVLVDILKKTTPSPPHPPQLPECHPPKDMTMLEDLHKALMNNKVEETKQLIESGANVNAVCQQETAFTRAVQHENFEIMDMIMECHDFDPNAKNVFDRSPLFVTARKGYTLYVKELLSMGAYVNQQDAQGVTPLGACCWEDFHETAEELIQHDANKNTPDLNGETPLYRACFHTSINCVRVLIEKGCDVNIANRSGETPLIVALPPILYSDIMSMEENISVMLEICQLVINAGCNLDAQDSRGRTALHYAVESGHVSGLCLLAEHGCNLEICDEKRQTPFQKALLDQTPAFEIARFLVYFGANCREEISVRRRSRMEMKSPLALAIEAAPLESPRRKLRERYLLLRVLMEATYPYLGGLSTNLVLPQVSNIPHPVDPYRAVERKSENWMLSRIPASLKFQTRLKLREMLGVRNTLSKIDSLPIGKYLKSYLMLGLEEELPLSRSCMMHEYIKDRENKKLEDLVRNGAHVNFMVDGKTPLARAIMLKNLEAFRILVSSGVASIGHDPINENGDKPLHLAAAYGFIDVIDNIINAGGSVNAPNKRKRTPLHSAVAAGHFEVASLLIRRGAEVKDQETMTVPLLHMAAASHNIEVVQMMLERGVETNLRDHQRNTPLHIVASQAKIYLNQRMVLPALYKSKLEKNLDMVLMRVSNRTARPTIPGKEKYRDVARLLLEHGAYVRACNSDSLTPLDVVERGDDPIPELLSMGACVNQQDAQGVTPLGACCWEDFHETAEELIQHDANINTPDLHGETPLYHACFHTSINCVRVLIEKGCDVNIANNCGETPLMAALPPIFYSDRIGIEANISCILEICQKVINAGCNLDAQDSRGRTALHCAVVRGHVSGLCLLAEHGCNLEICDEDRQTPFQKALLDKRPLFEVARFLVYYGANCRQEINVCRHDRIEMKSPLALTIEAAPLGGPRGKLRERYLLLRVLMEATYPYLGGLSTNLVLPQVSNIPHLVDPYRAVERETENWMRSEVPASLKFQARLKLREMLGVRNTLSKIDSLPIGKYLKSYLMLDLEKELPLSRSCMLHEYIKDRENKKLGDLVRNGAHVNFMVDGKTPLAAAVILKNLEAFRILVSSGVASIGHDPINENGDEPLHLAAIYGFIDVIDDIISAGGSVNAPNKRKRTPLHYAVTTGHFEVASLLIRRGAEVKGQETLRFPLLHRAAASHNIEVVKMMLEGGVAANLRDYEGNTPLHIVASQANIYLEQRMVLPALYNSKLERHLDMVIMAVSNHAARPTIPGKEKYRDVARLLLEHGADVKAYNSDSFTPLDEAEIGGDPVLIDIIKNRA</sequence>
<feature type="repeat" description="ANK" evidence="3">
    <location>
        <begin position="2126"/>
        <end position="2158"/>
    </location>
</feature>
<dbReference type="InterPro" id="IPR002110">
    <property type="entry name" value="Ankyrin_rpt"/>
</dbReference>
<feature type="repeat" description="ANK" evidence="3">
    <location>
        <begin position="2507"/>
        <end position="2539"/>
    </location>
</feature>
<feature type="repeat" description="ANK" evidence="3">
    <location>
        <begin position="2545"/>
        <end position="2572"/>
    </location>
</feature>
<feature type="repeat" description="ANK" evidence="3">
    <location>
        <begin position="1260"/>
        <end position="1287"/>
    </location>
</feature>
<feature type="repeat" description="ANK" evidence="3">
    <location>
        <begin position="2206"/>
        <end position="2238"/>
    </location>
</feature>
<feature type="repeat" description="ANK" evidence="3">
    <location>
        <begin position="1539"/>
        <end position="1571"/>
    </location>
</feature>
<feature type="repeat" description="ANK" evidence="3">
    <location>
        <begin position="2474"/>
        <end position="2506"/>
    </location>
</feature>
<gene>
    <name evidence="7" type="primary">LOC101855204</name>
</gene>
<feature type="repeat" description="ANK" evidence="3">
    <location>
        <begin position="774"/>
        <end position="806"/>
    </location>
</feature>
<feature type="repeat" description="ANK" evidence="3">
    <location>
        <begin position="530"/>
        <end position="562"/>
    </location>
</feature>
<reference evidence="7" key="1">
    <citation type="submission" date="2025-08" db="UniProtKB">
        <authorList>
            <consortium name="RefSeq"/>
        </authorList>
    </citation>
    <scope>IDENTIFICATION</scope>
</reference>
<evidence type="ECO:0000256" key="1">
    <source>
        <dbReference type="ARBA" id="ARBA00022737"/>
    </source>
</evidence>
<dbReference type="SMART" id="SM00248">
    <property type="entry name" value="ANK"/>
    <property type="match status" value="48"/>
</dbReference>
<feature type="repeat" description="ANK" evidence="3">
    <location>
        <begin position="1189"/>
        <end position="1221"/>
    </location>
</feature>
<dbReference type="InterPro" id="IPR001496">
    <property type="entry name" value="SOCS_box"/>
</dbReference>
<feature type="compositionally biased region" description="Acidic residues" evidence="4">
    <location>
        <begin position="627"/>
        <end position="645"/>
    </location>
</feature>
<dbReference type="PRINTS" id="PR01415">
    <property type="entry name" value="ANKYRIN"/>
</dbReference>
<evidence type="ECO:0000256" key="3">
    <source>
        <dbReference type="PROSITE-ProRule" id="PRU00023"/>
    </source>
</evidence>
<feature type="repeat" description="ANK" evidence="3">
    <location>
        <begin position="80"/>
        <end position="112"/>
    </location>
</feature>
<dbReference type="PROSITE" id="PS50088">
    <property type="entry name" value="ANK_REPEAT"/>
    <property type="match status" value="23"/>
</dbReference>
<feature type="domain" description="SOCS box" evidence="5">
    <location>
        <begin position="1073"/>
        <end position="1113"/>
    </location>
</feature>
<proteinExistence type="predicted"/>
<dbReference type="PANTHER" id="PTHR24198:SF165">
    <property type="entry name" value="ANKYRIN REPEAT-CONTAINING PROTEIN-RELATED"/>
    <property type="match status" value="1"/>
</dbReference>
<evidence type="ECO:0000259" key="5">
    <source>
        <dbReference type="SMART" id="SM00969"/>
    </source>
</evidence>
<feature type="repeat" description="ANK" evidence="3">
    <location>
        <begin position="146"/>
        <end position="178"/>
    </location>
</feature>
<protein>
    <submittedName>
        <fullName evidence="7">Uncharacterized protein LOC101855204</fullName>
    </submittedName>
</protein>
<feature type="domain" description="SOCS box" evidence="5">
    <location>
        <begin position="381"/>
        <end position="421"/>
    </location>
</feature>
<evidence type="ECO:0000313" key="6">
    <source>
        <dbReference type="Proteomes" id="UP000694888"/>
    </source>
</evidence>
<dbReference type="GeneID" id="101855204"/>
<evidence type="ECO:0000256" key="2">
    <source>
        <dbReference type="ARBA" id="ARBA00023043"/>
    </source>
</evidence>
<feature type="repeat" description="ANK" evidence="3">
    <location>
        <begin position="840"/>
        <end position="872"/>
    </location>
</feature>
<feature type="repeat" description="ANK" evidence="3">
    <location>
        <begin position="1619"/>
        <end position="1651"/>
    </location>
</feature>
<feature type="repeat" description="ANK" evidence="3">
    <location>
        <begin position="1887"/>
        <end position="1919"/>
    </location>
</feature>
<feature type="repeat" description="ANK" evidence="3">
    <location>
        <begin position="497"/>
        <end position="529"/>
    </location>
</feature>
<feature type="domain" description="SOCS box" evidence="5">
    <location>
        <begin position="1771"/>
        <end position="1811"/>
    </location>
</feature>
<dbReference type="SMART" id="SM00969">
    <property type="entry name" value="SOCS_box"/>
    <property type="match status" value="4"/>
</dbReference>
<feature type="region of interest" description="Disordered" evidence="4">
    <location>
        <begin position="627"/>
        <end position="662"/>
    </location>
</feature>
<feature type="repeat" description="ANK" evidence="3">
    <location>
        <begin position="1958"/>
        <end position="1985"/>
    </location>
</feature>
<dbReference type="InterPro" id="IPR036770">
    <property type="entry name" value="Ankyrin_rpt-contain_sf"/>
</dbReference>
<dbReference type="RefSeq" id="XP_035827108.1">
    <property type="nucleotide sequence ID" value="XM_035971215.1"/>
</dbReference>
<organism evidence="6 7">
    <name type="scientific">Aplysia californica</name>
    <name type="common">California sea hare</name>
    <dbReference type="NCBI Taxonomy" id="6500"/>
    <lineage>
        <taxon>Eukaryota</taxon>
        <taxon>Metazoa</taxon>
        <taxon>Spiralia</taxon>
        <taxon>Lophotrochozoa</taxon>
        <taxon>Mollusca</taxon>
        <taxon>Gastropoda</taxon>
        <taxon>Heterobranchia</taxon>
        <taxon>Euthyneura</taxon>
        <taxon>Tectipleura</taxon>
        <taxon>Aplysiida</taxon>
        <taxon>Aplysioidea</taxon>
        <taxon>Aplysiidae</taxon>
        <taxon>Aplysia</taxon>
    </lineage>
</organism>
<feature type="repeat" description="ANK" evidence="3">
    <location>
        <begin position="113"/>
        <end position="145"/>
    </location>
</feature>
<keyword evidence="1" id="KW-0677">Repeat</keyword>
<feature type="domain" description="SOCS box" evidence="5">
    <location>
        <begin position="2358"/>
        <end position="2398"/>
    </location>
</feature>
<accession>A0ABM1VXG5</accession>
<dbReference type="PROSITE" id="PS50297">
    <property type="entry name" value="ANK_REP_REGION"/>
    <property type="match status" value="19"/>
</dbReference>
<dbReference type="PANTHER" id="PTHR24198">
    <property type="entry name" value="ANKYRIN REPEAT AND PROTEIN KINASE DOMAIN-CONTAINING PROTEIN"/>
    <property type="match status" value="1"/>
</dbReference>
<feature type="repeat" description="ANK" evidence="3">
    <location>
        <begin position="1920"/>
        <end position="1952"/>
    </location>
</feature>